<protein>
    <recommendedName>
        <fullName evidence="4">C2H2-type domain-containing protein</fullName>
    </recommendedName>
</protein>
<evidence type="ECO:0000256" key="1">
    <source>
        <dbReference type="SAM" id="MobiDB-lite"/>
    </source>
</evidence>
<dbReference type="InParanoid" id="A0A3N4L155"/>
<feature type="region of interest" description="Disordered" evidence="1">
    <location>
        <begin position="59"/>
        <end position="113"/>
    </location>
</feature>
<accession>A0A3N4L155</accession>
<dbReference type="PANTHER" id="PTHR38166">
    <property type="entry name" value="C2H2-TYPE DOMAIN-CONTAINING PROTEIN-RELATED"/>
    <property type="match status" value="1"/>
</dbReference>
<evidence type="ECO:0000313" key="3">
    <source>
        <dbReference type="Proteomes" id="UP000277580"/>
    </source>
</evidence>
<name>A0A3N4L155_9PEZI</name>
<proteinExistence type="predicted"/>
<dbReference type="STRING" id="1392247.A0A3N4L155"/>
<sequence length="323" mass="37452">MFRYVSVQQTRNTPDSTPLGLDTPPTVTELPDLLYEDKYHTTQDLHAIYSNIEPFIPDHPWEVEPDDDSSGYSYNPRKRPAFHASEDFDGSENDAQDELELSRPPSKKTPEKPFACPYYKNNPLVNSQCSQFRDRTLSQVKKHILVIHIKPLRCGRCKIFKAGNYEQVTNHLRYDDCKKGEALDTYEQDVVQGKTDKIESAATWQEIYAILFSFNIPSPFWKEEIEVLMAPIEKGELLFTLRLFAADHCNKRAYQQGLAEHLRTRLFKYQPESEGQIDNLLVEYDQYWITKAFEVEPSLTAESKYNPDITIKVRSFPIQSHSS</sequence>
<evidence type="ECO:0000313" key="2">
    <source>
        <dbReference type="EMBL" id="RPB14301.1"/>
    </source>
</evidence>
<organism evidence="2 3">
    <name type="scientific">Morchella conica CCBAS932</name>
    <dbReference type="NCBI Taxonomy" id="1392247"/>
    <lineage>
        <taxon>Eukaryota</taxon>
        <taxon>Fungi</taxon>
        <taxon>Dikarya</taxon>
        <taxon>Ascomycota</taxon>
        <taxon>Pezizomycotina</taxon>
        <taxon>Pezizomycetes</taxon>
        <taxon>Pezizales</taxon>
        <taxon>Morchellaceae</taxon>
        <taxon>Morchella</taxon>
    </lineage>
</organism>
<dbReference type="EMBL" id="ML119118">
    <property type="protein sequence ID" value="RPB14301.1"/>
    <property type="molecule type" value="Genomic_DNA"/>
</dbReference>
<reference evidence="2 3" key="1">
    <citation type="journal article" date="2018" name="Nat. Ecol. Evol.">
        <title>Pezizomycetes genomes reveal the molecular basis of ectomycorrhizal truffle lifestyle.</title>
        <authorList>
            <person name="Murat C."/>
            <person name="Payen T."/>
            <person name="Noel B."/>
            <person name="Kuo A."/>
            <person name="Morin E."/>
            <person name="Chen J."/>
            <person name="Kohler A."/>
            <person name="Krizsan K."/>
            <person name="Balestrini R."/>
            <person name="Da Silva C."/>
            <person name="Montanini B."/>
            <person name="Hainaut M."/>
            <person name="Levati E."/>
            <person name="Barry K.W."/>
            <person name="Belfiori B."/>
            <person name="Cichocki N."/>
            <person name="Clum A."/>
            <person name="Dockter R.B."/>
            <person name="Fauchery L."/>
            <person name="Guy J."/>
            <person name="Iotti M."/>
            <person name="Le Tacon F."/>
            <person name="Lindquist E.A."/>
            <person name="Lipzen A."/>
            <person name="Malagnac F."/>
            <person name="Mello A."/>
            <person name="Molinier V."/>
            <person name="Miyauchi S."/>
            <person name="Poulain J."/>
            <person name="Riccioni C."/>
            <person name="Rubini A."/>
            <person name="Sitrit Y."/>
            <person name="Splivallo R."/>
            <person name="Traeger S."/>
            <person name="Wang M."/>
            <person name="Zifcakova L."/>
            <person name="Wipf D."/>
            <person name="Zambonelli A."/>
            <person name="Paolocci F."/>
            <person name="Nowrousian M."/>
            <person name="Ottonello S."/>
            <person name="Baldrian P."/>
            <person name="Spatafora J.W."/>
            <person name="Henrissat B."/>
            <person name="Nagy L.G."/>
            <person name="Aury J.M."/>
            <person name="Wincker P."/>
            <person name="Grigoriev I.V."/>
            <person name="Bonfante P."/>
            <person name="Martin F.M."/>
        </authorList>
    </citation>
    <scope>NUCLEOTIDE SEQUENCE [LARGE SCALE GENOMIC DNA]</scope>
    <source>
        <strain evidence="2 3">CCBAS932</strain>
    </source>
</reference>
<evidence type="ECO:0008006" key="4">
    <source>
        <dbReference type="Google" id="ProtNLM"/>
    </source>
</evidence>
<feature type="region of interest" description="Disordered" evidence="1">
    <location>
        <begin position="1"/>
        <end position="25"/>
    </location>
</feature>
<keyword evidence="3" id="KW-1185">Reference proteome</keyword>
<feature type="compositionally biased region" description="Acidic residues" evidence="1">
    <location>
        <begin position="87"/>
        <end position="99"/>
    </location>
</feature>
<dbReference type="Proteomes" id="UP000277580">
    <property type="component" value="Unassembled WGS sequence"/>
</dbReference>
<gene>
    <name evidence="2" type="ORF">P167DRAFT_604153</name>
</gene>
<dbReference type="OrthoDB" id="3521097at2759"/>
<dbReference type="AlphaFoldDB" id="A0A3N4L155"/>
<feature type="compositionally biased region" description="Polar residues" evidence="1">
    <location>
        <begin position="1"/>
        <end position="16"/>
    </location>
</feature>
<dbReference type="PANTHER" id="PTHR38166:SF1">
    <property type="entry name" value="C2H2-TYPE DOMAIN-CONTAINING PROTEIN"/>
    <property type="match status" value="1"/>
</dbReference>